<dbReference type="OrthoDB" id="9758578at2"/>
<gene>
    <name evidence="2" type="ORF">EV186_1031019</name>
</gene>
<dbReference type="GO" id="GO:0010333">
    <property type="term" value="F:terpene synthase activity"/>
    <property type="evidence" value="ECO:0007669"/>
    <property type="project" value="InterPro"/>
</dbReference>
<evidence type="ECO:0000259" key="1">
    <source>
        <dbReference type="Pfam" id="PF13243"/>
    </source>
</evidence>
<reference evidence="2 3" key="1">
    <citation type="submission" date="2019-03" db="EMBL/GenBank/DDBJ databases">
        <title>Genomic Encyclopedia of Type Strains, Phase IV (KMG-IV): sequencing the most valuable type-strain genomes for metagenomic binning, comparative biology and taxonomic classification.</title>
        <authorList>
            <person name="Goeker M."/>
        </authorList>
    </citation>
    <scope>NUCLEOTIDE SEQUENCE [LARGE SCALE GENOMIC DNA]</scope>
    <source>
        <strain evidence="2 3">DSM 45361</strain>
    </source>
</reference>
<sequence>MHGVTERVSRLLADLTRSTVASTAYATAWAARLTGDDGKPVFPQARPWLADHQHADGSWGGSVPNPYDRLVCTLAAVLALREIDEPWASSAVRSGVDYLHKHATDWRGAPGEVVGFELAAPYLAEQASKAGLLSLDGFADLVALRADKLARVPAGALTREPTTLLYSLEVLGDLVQPRDVVGFAGPNGSMSNNPPATAALWAATGAPTALEYLRSAAQSTGDGGMPEIFPISVTEPAWAIYLLHRAGLTTDEAKPHVDRLLALADGAEFGLGTSAEFPVPDSDDTAMVANVVHAFGHDDTALLESLLHYEKDDHFIGFPYERGTPVTANARIAEALSRRPDRFASQIKKAITFLMDSRHDGAWWDDKWHLSPYYATAQVVFGLAGSTPPDTLSATRKWLLDGQHPDGSWGMAGGQPEETAYAVLSLDAMGDQHGPVPADTMRRAADYLGEHLDDPSYAELWMSKGLYIPVAPARAAVLSAYAVSRGQP</sequence>
<dbReference type="InterPro" id="IPR050148">
    <property type="entry name" value="Terpene_synthase-like"/>
</dbReference>
<feature type="domain" description="Squalene cyclase C-terminal" evidence="1">
    <location>
        <begin position="330"/>
        <end position="418"/>
    </location>
</feature>
<dbReference type="PANTHER" id="PTHR31739">
    <property type="entry name" value="ENT-COPALYL DIPHOSPHATE SYNTHASE, CHLOROPLASTIC"/>
    <property type="match status" value="1"/>
</dbReference>
<keyword evidence="3" id="KW-1185">Reference proteome</keyword>
<dbReference type="GO" id="GO:0016102">
    <property type="term" value="P:diterpenoid biosynthetic process"/>
    <property type="evidence" value="ECO:0007669"/>
    <property type="project" value="TreeGrafter"/>
</dbReference>
<dbReference type="Proteomes" id="UP000295444">
    <property type="component" value="Unassembled WGS sequence"/>
</dbReference>
<dbReference type="Gene3D" id="1.50.10.160">
    <property type="match status" value="1"/>
</dbReference>
<evidence type="ECO:0000313" key="2">
    <source>
        <dbReference type="EMBL" id="TDP98039.1"/>
    </source>
</evidence>
<protein>
    <submittedName>
        <fullName evidence="2">Halimadienyl-diphosphate synthase</fullName>
    </submittedName>
</protein>
<dbReference type="Gene3D" id="1.50.10.20">
    <property type="match status" value="1"/>
</dbReference>
<proteinExistence type="predicted"/>
<evidence type="ECO:0000313" key="3">
    <source>
        <dbReference type="Proteomes" id="UP000295444"/>
    </source>
</evidence>
<dbReference type="PANTHER" id="PTHR31739:SF25">
    <property type="entry name" value="(E,E)-GERANYLLINALOOL SYNTHASE"/>
    <property type="match status" value="1"/>
</dbReference>
<dbReference type="Pfam" id="PF13243">
    <property type="entry name" value="SQHop_cyclase_C"/>
    <property type="match status" value="1"/>
</dbReference>
<comment type="caution">
    <text evidence="2">The sequence shown here is derived from an EMBL/GenBank/DDBJ whole genome shotgun (WGS) entry which is preliminary data.</text>
</comment>
<dbReference type="EMBL" id="SNXZ01000003">
    <property type="protein sequence ID" value="TDP98039.1"/>
    <property type="molecule type" value="Genomic_DNA"/>
</dbReference>
<dbReference type="SUPFAM" id="SSF48239">
    <property type="entry name" value="Terpenoid cyclases/Protein prenyltransferases"/>
    <property type="match status" value="2"/>
</dbReference>
<organism evidence="2 3">
    <name type="scientific">Labedaea rhizosphaerae</name>
    <dbReference type="NCBI Taxonomy" id="598644"/>
    <lineage>
        <taxon>Bacteria</taxon>
        <taxon>Bacillati</taxon>
        <taxon>Actinomycetota</taxon>
        <taxon>Actinomycetes</taxon>
        <taxon>Pseudonocardiales</taxon>
        <taxon>Pseudonocardiaceae</taxon>
        <taxon>Labedaea</taxon>
    </lineage>
</organism>
<dbReference type="GO" id="GO:0000287">
    <property type="term" value="F:magnesium ion binding"/>
    <property type="evidence" value="ECO:0007669"/>
    <property type="project" value="TreeGrafter"/>
</dbReference>
<accession>A0A4R6SD66</accession>
<dbReference type="AlphaFoldDB" id="A0A4R6SD66"/>
<dbReference type="InterPro" id="IPR008930">
    <property type="entry name" value="Terpenoid_cyclase/PrenylTrfase"/>
</dbReference>
<name>A0A4R6SD66_LABRH</name>
<dbReference type="InterPro" id="IPR032696">
    <property type="entry name" value="SQ_cyclase_C"/>
</dbReference>